<dbReference type="AlphaFoldDB" id="W4LZ37"/>
<reference evidence="10 11" key="1">
    <citation type="journal article" date="2014" name="Nature">
        <title>An environmental bacterial taxon with a large and distinct metabolic repertoire.</title>
        <authorList>
            <person name="Wilson M.C."/>
            <person name="Mori T."/>
            <person name="Ruckert C."/>
            <person name="Uria A.R."/>
            <person name="Helf M.J."/>
            <person name="Takada K."/>
            <person name="Gernert C."/>
            <person name="Steffens U.A."/>
            <person name="Heycke N."/>
            <person name="Schmitt S."/>
            <person name="Rinke C."/>
            <person name="Helfrich E.J."/>
            <person name="Brachmann A.O."/>
            <person name="Gurgui C."/>
            <person name="Wakimoto T."/>
            <person name="Kracht M."/>
            <person name="Crusemann M."/>
            <person name="Hentschel U."/>
            <person name="Abe I."/>
            <person name="Matsunaga S."/>
            <person name="Kalinowski J."/>
            <person name="Takeyama H."/>
            <person name="Piel J."/>
        </authorList>
    </citation>
    <scope>NUCLEOTIDE SEQUENCE [LARGE SCALE GENOMIC DNA]</scope>
    <source>
        <strain evidence="11">TSY1</strain>
    </source>
</reference>
<dbReference type="EMBL" id="AZHW01000087">
    <property type="protein sequence ID" value="ETX03006.1"/>
    <property type="molecule type" value="Genomic_DNA"/>
</dbReference>
<accession>W4LZ37</accession>
<keyword evidence="4 8" id="KW-0812">Transmembrane</keyword>
<evidence type="ECO:0000256" key="5">
    <source>
        <dbReference type="ARBA" id="ARBA00022989"/>
    </source>
</evidence>
<feature type="domain" description="Mce/MlaD" evidence="9">
    <location>
        <begin position="167"/>
        <end position="226"/>
    </location>
</feature>
<evidence type="ECO:0000313" key="11">
    <source>
        <dbReference type="Proteomes" id="UP000019141"/>
    </source>
</evidence>
<keyword evidence="7" id="KW-0175">Coiled coil</keyword>
<keyword evidence="2" id="KW-1003">Cell membrane</keyword>
<evidence type="ECO:0000256" key="2">
    <source>
        <dbReference type="ARBA" id="ARBA00022475"/>
    </source>
</evidence>
<keyword evidence="6 8" id="KW-0472">Membrane</keyword>
<dbReference type="HOGENOM" id="CLU_018765_3_0_7"/>
<dbReference type="InterPro" id="IPR003399">
    <property type="entry name" value="Mce/MlaD"/>
</dbReference>
<evidence type="ECO:0000256" key="1">
    <source>
        <dbReference type="ARBA" id="ARBA00004533"/>
    </source>
</evidence>
<dbReference type="GO" id="GO:0005886">
    <property type="term" value="C:plasma membrane"/>
    <property type="evidence" value="ECO:0007669"/>
    <property type="project" value="UniProtKB-SubCell"/>
</dbReference>
<feature type="domain" description="Mce/MlaD" evidence="9">
    <location>
        <begin position="301"/>
        <end position="403"/>
    </location>
</feature>
<dbReference type="Proteomes" id="UP000019141">
    <property type="component" value="Unassembled WGS sequence"/>
</dbReference>
<keyword evidence="5 8" id="KW-1133">Transmembrane helix</keyword>
<comment type="caution">
    <text evidence="10">The sequence shown here is derived from an EMBL/GenBank/DDBJ whole genome shotgun (WGS) entry which is preliminary data.</text>
</comment>
<feature type="domain" description="Mce/MlaD" evidence="9">
    <location>
        <begin position="52"/>
        <end position="141"/>
    </location>
</feature>
<dbReference type="PANTHER" id="PTHR30462">
    <property type="entry name" value="INTERMEMBRANE TRANSPORT PROTEIN PQIB-RELATED"/>
    <property type="match status" value="1"/>
</dbReference>
<evidence type="ECO:0000256" key="8">
    <source>
        <dbReference type="SAM" id="Phobius"/>
    </source>
</evidence>
<sequence length="562" mass="62301">MTEQQNGNAFSDPQLPTAVVQTRSRFSLVWLIPLVAAVIGAWIAYKTLSEQGPRITITFKTAEGLEAGKTKINYKNVEIGHVEDIDLSEDLSHVVVTARLVRYAEKFLTENTRFWVVRARVAAGQVSGLGTLLGGAYIGMDVALEGKRTYGFTGLEVPPKIIRHDPGRLLTLRADKLGSLQINSPVYFRDIQVGEVVGYVLDDSSQSVDIQVFIRAPHHQRVHVNTHFWNASGLDISLGANGLEVDTKSVVSLMLGGVAFGNPINTDLGPLADADTVFKLYPNRKRAFERPVARKRQWLLHFTNSVRGLSVGAPVEFRGIEIGEVIDIKLQINLDEVSLHIPVLIEIESDRLEPLADMTHVEGQQTDEEPRRTFWDQLVAKGLRAQLKTGSLLTGALFVDLDFYPNKPSQRIIWTGDYPELPTIPTTLEEFRNVLVNTLQKLEQLPLEQISLNLQQSLTALSQAAVQLEQLIGQLNTNVAPALSTTLAQAHKALKNAERTFGTMEKTLEMAEKTFSPNSPLQQEARVLLKELGAAARSIRVLADYLERHPEALIQGKRGGRR</sequence>
<name>W4LZ37_ENTF1</name>
<organism evidence="10 11">
    <name type="scientific">Entotheonella factor</name>
    <dbReference type="NCBI Taxonomy" id="1429438"/>
    <lineage>
        <taxon>Bacteria</taxon>
        <taxon>Pseudomonadati</taxon>
        <taxon>Nitrospinota/Tectimicrobiota group</taxon>
        <taxon>Candidatus Tectimicrobiota</taxon>
        <taxon>Candidatus Entotheonellia</taxon>
        <taxon>Candidatus Entotheonellales</taxon>
        <taxon>Candidatus Entotheonellaceae</taxon>
        <taxon>Candidatus Entotheonella</taxon>
    </lineage>
</organism>
<evidence type="ECO:0000256" key="4">
    <source>
        <dbReference type="ARBA" id="ARBA00022692"/>
    </source>
</evidence>
<comment type="subcellular location">
    <subcellularLocation>
        <location evidence="1">Cell inner membrane</location>
    </subcellularLocation>
</comment>
<feature type="transmembrane region" description="Helical" evidence="8">
    <location>
        <begin position="28"/>
        <end position="45"/>
    </location>
</feature>
<protein>
    <recommendedName>
        <fullName evidence="9">Mce/MlaD domain-containing protein</fullName>
    </recommendedName>
</protein>
<dbReference type="InterPro" id="IPR051800">
    <property type="entry name" value="PqiA-PqiB_transport"/>
</dbReference>
<proteinExistence type="predicted"/>
<keyword evidence="11" id="KW-1185">Reference proteome</keyword>
<evidence type="ECO:0000259" key="9">
    <source>
        <dbReference type="Pfam" id="PF02470"/>
    </source>
</evidence>
<dbReference type="PATRIC" id="fig|1429438.4.peg.507"/>
<evidence type="ECO:0000313" key="10">
    <source>
        <dbReference type="EMBL" id="ETX03006.1"/>
    </source>
</evidence>
<evidence type="ECO:0000256" key="7">
    <source>
        <dbReference type="SAM" id="Coils"/>
    </source>
</evidence>
<gene>
    <name evidence="10" type="ORF">ETSY1_01610</name>
</gene>
<keyword evidence="3" id="KW-0997">Cell inner membrane</keyword>
<feature type="coiled-coil region" evidence="7">
    <location>
        <begin position="458"/>
        <end position="514"/>
    </location>
</feature>
<evidence type="ECO:0000256" key="6">
    <source>
        <dbReference type="ARBA" id="ARBA00023136"/>
    </source>
</evidence>
<dbReference type="PANTHER" id="PTHR30462:SF0">
    <property type="entry name" value="INTERMEMBRANE TRANSPORT PROTEIN YEBT"/>
    <property type="match status" value="1"/>
</dbReference>
<evidence type="ECO:0000256" key="3">
    <source>
        <dbReference type="ARBA" id="ARBA00022519"/>
    </source>
</evidence>
<dbReference type="Pfam" id="PF02470">
    <property type="entry name" value="MlaD"/>
    <property type="match status" value="3"/>
</dbReference>